<dbReference type="GO" id="GO:0042276">
    <property type="term" value="P:error-prone translesion synthesis"/>
    <property type="evidence" value="ECO:0007669"/>
    <property type="project" value="TreeGrafter"/>
</dbReference>
<evidence type="ECO:0000256" key="2">
    <source>
        <dbReference type="ARBA" id="ARBA00022763"/>
    </source>
</evidence>
<dbReference type="Pfam" id="PF00817">
    <property type="entry name" value="IMS"/>
    <property type="match status" value="1"/>
</dbReference>
<reference evidence="7 8" key="1">
    <citation type="submission" date="2020-05" db="EMBL/GenBank/DDBJ databases">
        <title>Genome sequencing of Spirosoma sp. TS118.</title>
        <authorList>
            <person name="Lee J.-H."/>
            <person name="Jeong S."/>
            <person name="Zhao L."/>
            <person name="Jung J.-H."/>
            <person name="Kim M.-K."/>
            <person name="Lim S."/>
        </authorList>
    </citation>
    <scope>NUCLEOTIDE SEQUENCE [LARGE SCALE GENOMIC DNA]</scope>
    <source>
        <strain evidence="7 8">TS118</strain>
        <plasmid evidence="8">pts</plasmid>
    </source>
</reference>
<keyword evidence="8" id="KW-1185">Reference proteome</keyword>
<accession>A0A6M5YGQ5</accession>
<sequence>MFALVDANNFYVSCERSFNPALEKRPVVVLSNNDGCVVARSEQAKALGVKMAQPFFELEELRAQHDLAFFSSNYTLYADLSARLMSLLNRFVEDVEVYSIDEAFLELGGYEGLYPSFSNLGHCIRATALQWLRVPVSVGIAPTKTLAKVANWYAKRRPELRGVYQLVTKSDIREALTEFDVSDLWGVGRRYASLLKRNGITTAAQLRDAPDDWIAQNMTVNGLRLAYELRGTQCRMLEINPPPKKAICAAPSFGRLVPDLATMQDALTTHLSRACEKLRRQDSLCGTLTVFLHTNRFRRSPNGELAKQYYNARTVELPHPTSSTAELLQYAQTALTSIFQFGYNYQKVGLILTGLVPNDYRQKGVFVEGPDERLIKLSGVLDRLNRRHGRDRVRLASQTFNPDWPMKQQWLSPCYTTRWEDIMVAK</sequence>
<dbReference type="Proteomes" id="UP000502756">
    <property type="component" value="Plasmid pTS"/>
</dbReference>
<dbReference type="InterPro" id="IPR017961">
    <property type="entry name" value="DNA_pol_Y-fam_little_finger"/>
</dbReference>
<dbReference type="Pfam" id="PF13438">
    <property type="entry name" value="DUF4113"/>
    <property type="match status" value="1"/>
</dbReference>
<dbReference type="Gene3D" id="3.30.70.270">
    <property type="match status" value="1"/>
</dbReference>
<dbReference type="RefSeq" id="WP_171742304.1">
    <property type="nucleotide sequence ID" value="NZ_CP053436.1"/>
</dbReference>
<dbReference type="GO" id="GO:0006281">
    <property type="term" value="P:DNA repair"/>
    <property type="evidence" value="ECO:0007669"/>
    <property type="project" value="UniProtKB-KW"/>
</dbReference>
<comment type="similarity">
    <text evidence="1">Belongs to the DNA polymerase type-Y family.</text>
</comment>
<dbReference type="Pfam" id="PF11799">
    <property type="entry name" value="IMS_C"/>
    <property type="match status" value="1"/>
</dbReference>
<evidence type="ECO:0000256" key="3">
    <source>
        <dbReference type="ARBA" id="ARBA00023199"/>
    </source>
</evidence>
<organism evidence="7 8">
    <name type="scientific">Spirosoma taeanense</name>
    <dbReference type="NCBI Taxonomy" id="2735870"/>
    <lineage>
        <taxon>Bacteria</taxon>
        <taxon>Pseudomonadati</taxon>
        <taxon>Bacteroidota</taxon>
        <taxon>Cytophagia</taxon>
        <taxon>Cytophagales</taxon>
        <taxon>Cytophagaceae</taxon>
        <taxon>Spirosoma</taxon>
    </lineage>
</organism>
<evidence type="ECO:0000256" key="1">
    <source>
        <dbReference type="ARBA" id="ARBA00010945"/>
    </source>
</evidence>
<evidence type="ECO:0000313" key="8">
    <source>
        <dbReference type="Proteomes" id="UP000502756"/>
    </source>
</evidence>
<protein>
    <submittedName>
        <fullName evidence="7">Y-family DNA polymerase</fullName>
    </submittedName>
</protein>
<dbReference type="Gene3D" id="3.40.1170.60">
    <property type="match status" value="1"/>
</dbReference>
<dbReference type="GO" id="GO:0009432">
    <property type="term" value="P:SOS response"/>
    <property type="evidence" value="ECO:0007669"/>
    <property type="project" value="UniProtKB-KW"/>
</dbReference>
<dbReference type="InterPro" id="IPR001126">
    <property type="entry name" value="UmuC"/>
</dbReference>
<dbReference type="EMBL" id="CP053436">
    <property type="protein sequence ID" value="QJW92476.1"/>
    <property type="molecule type" value="Genomic_DNA"/>
</dbReference>
<evidence type="ECO:0000313" key="7">
    <source>
        <dbReference type="EMBL" id="QJW92476.1"/>
    </source>
</evidence>
<dbReference type="PANTHER" id="PTHR11076">
    <property type="entry name" value="DNA REPAIR POLYMERASE UMUC / TRANSFERASE FAMILY MEMBER"/>
    <property type="match status" value="1"/>
</dbReference>
<evidence type="ECO:0000259" key="6">
    <source>
        <dbReference type="PROSITE" id="PS50173"/>
    </source>
</evidence>
<dbReference type="GO" id="GO:0005829">
    <property type="term" value="C:cytosol"/>
    <property type="evidence" value="ECO:0007669"/>
    <property type="project" value="TreeGrafter"/>
</dbReference>
<gene>
    <name evidence="7" type="ORF">HNV11_23685</name>
</gene>
<dbReference type="SUPFAM" id="SSF56672">
    <property type="entry name" value="DNA/RNA polymerases"/>
    <property type="match status" value="1"/>
</dbReference>
<dbReference type="Gene3D" id="1.10.150.20">
    <property type="entry name" value="5' to 3' exonuclease, C-terminal subdomain"/>
    <property type="match status" value="1"/>
</dbReference>
<keyword evidence="2" id="KW-0227">DNA damage</keyword>
<evidence type="ECO:0000256" key="5">
    <source>
        <dbReference type="ARBA" id="ARBA00023236"/>
    </source>
</evidence>
<keyword evidence="4" id="KW-0234">DNA repair</keyword>
<dbReference type="KEGG" id="stae:HNV11_23685"/>
<keyword evidence="7" id="KW-0614">Plasmid</keyword>
<dbReference type="InterPro" id="IPR043502">
    <property type="entry name" value="DNA/RNA_pol_sf"/>
</dbReference>
<dbReference type="GO" id="GO:0003684">
    <property type="term" value="F:damaged DNA binding"/>
    <property type="evidence" value="ECO:0007669"/>
    <property type="project" value="InterPro"/>
</dbReference>
<feature type="domain" description="UmuC" evidence="6">
    <location>
        <begin position="2"/>
        <end position="188"/>
    </location>
</feature>
<keyword evidence="5" id="KW-0742">SOS response</keyword>
<geneLocation type="plasmid" evidence="8">
    <name>pts</name>
</geneLocation>
<proteinExistence type="inferred from homology"/>
<dbReference type="AlphaFoldDB" id="A0A6M5YGQ5"/>
<evidence type="ECO:0000256" key="4">
    <source>
        <dbReference type="ARBA" id="ARBA00023204"/>
    </source>
</evidence>
<dbReference type="InterPro" id="IPR043128">
    <property type="entry name" value="Rev_trsase/Diguanyl_cyclase"/>
</dbReference>
<name>A0A6M5YGQ5_9BACT</name>
<dbReference type="InterPro" id="IPR050116">
    <property type="entry name" value="DNA_polymerase-Y"/>
</dbReference>
<dbReference type="GO" id="GO:0003887">
    <property type="term" value="F:DNA-directed DNA polymerase activity"/>
    <property type="evidence" value="ECO:0007669"/>
    <property type="project" value="TreeGrafter"/>
</dbReference>
<dbReference type="Gene3D" id="3.30.1490.100">
    <property type="entry name" value="DNA polymerase, Y-family, little finger domain"/>
    <property type="match status" value="1"/>
</dbReference>
<dbReference type="PANTHER" id="PTHR11076:SF34">
    <property type="entry name" value="PROTEIN UMUC"/>
    <property type="match status" value="1"/>
</dbReference>
<dbReference type="InterPro" id="IPR036775">
    <property type="entry name" value="DNA_pol_Y-fam_lit_finger_sf"/>
</dbReference>
<dbReference type="CDD" id="cd01700">
    <property type="entry name" value="PolY_Pol_V_umuC"/>
    <property type="match status" value="1"/>
</dbReference>
<dbReference type="InterPro" id="IPR025188">
    <property type="entry name" value="DUF4113"/>
</dbReference>
<keyword evidence="3" id="KW-0741">SOS mutagenesis</keyword>
<dbReference type="PROSITE" id="PS50173">
    <property type="entry name" value="UMUC"/>
    <property type="match status" value="1"/>
</dbReference>